<dbReference type="AlphaFoldDB" id="A0A645ASN2"/>
<feature type="transmembrane region" description="Helical" evidence="5">
    <location>
        <begin position="148"/>
        <end position="166"/>
    </location>
</feature>
<organism evidence="7">
    <name type="scientific">bioreactor metagenome</name>
    <dbReference type="NCBI Taxonomy" id="1076179"/>
    <lineage>
        <taxon>unclassified sequences</taxon>
        <taxon>metagenomes</taxon>
        <taxon>ecological metagenomes</taxon>
    </lineage>
</organism>
<evidence type="ECO:0000256" key="1">
    <source>
        <dbReference type="ARBA" id="ARBA00004141"/>
    </source>
</evidence>
<keyword evidence="3 5" id="KW-1133">Transmembrane helix</keyword>
<keyword evidence="4 5" id="KW-0472">Membrane</keyword>
<name>A0A645ASN2_9ZZZZ</name>
<feature type="transmembrane region" description="Helical" evidence="5">
    <location>
        <begin position="7"/>
        <end position="26"/>
    </location>
</feature>
<feature type="transmembrane region" description="Helical" evidence="5">
    <location>
        <begin position="386"/>
        <end position="406"/>
    </location>
</feature>
<dbReference type="GO" id="GO:0016020">
    <property type="term" value="C:membrane"/>
    <property type="evidence" value="ECO:0007669"/>
    <property type="project" value="UniProtKB-SubCell"/>
</dbReference>
<dbReference type="NCBIfam" id="NF045576">
    <property type="entry name" value="BT_3928_fam"/>
    <property type="match status" value="1"/>
</dbReference>
<protein>
    <recommendedName>
        <fullName evidence="6">Methylamine utilisation protein MauE domain-containing protein</fullName>
    </recommendedName>
</protein>
<evidence type="ECO:0000256" key="3">
    <source>
        <dbReference type="ARBA" id="ARBA00022989"/>
    </source>
</evidence>
<keyword evidence="2 5" id="KW-0812">Transmembrane</keyword>
<dbReference type="GO" id="GO:0030416">
    <property type="term" value="P:methylamine metabolic process"/>
    <property type="evidence" value="ECO:0007669"/>
    <property type="project" value="InterPro"/>
</dbReference>
<feature type="transmembrane region" description="Helical" evidence="5">
    <location>
        <begin position="46"/>
        <end position="70"/>
    </location>
</feature>
<dbReference type="InterPro" id="IPR009908">
    <property type="entry name" value="Methylamine_util_MauE"/>
</dbReference>
<comment type="subcellular location">
    <subcellularLocation>
        <location evidence="1">Membrane</location>
        <topology evidence="1">Multi-pass membrane protein</topology>
    </subcellularLocation>
</comment>
<evidence type="ECO:0000256" key="2">
    <source>
        <dbReference type="ARBA" id="ARBA00022692"/>
    </source>
</evidence>
<dbReference type="Pfam" id="PF07291">
    <property type="entry name" value="MauE"/>
    <property type="match status" value="1"/>
</dbReference>
<evidence type="ECO:0000259" key="6">
    <source>
        <dbReference type="Pfam" id="PF07291"/>
    </source>
</evidence>
<feature type="transmembrane region" description="Helical" evidence="5">
    <location>
        <begin position="77"/>
        <end position="99"/>
    </location>
</feature>
<feature type="domain" description="Methylamine utilisation protein MauE" evidence="6">
    <location>
        <begin position="4"/>
        <end position="133"/>
    </location>
</feature>
<comment type="caution">
    <text evidence="7">The sequence shown here is derived from an EMBL/GenBank/DDBJ whole genome shotgun (WGS) entry which is preliminary data.</text>
</comment>
<feature type="transmembrane region" description="Helical" evidence="5">
    <location>
        <begin position="119"/>
        <end position="136"/>
    </location>
</feature>
<reference evidence="7" key="1">
    <citation type="submission" date="2019-08" db="EMBL/GenBank/DDBJ databases">
        <authorList>
            <person name="Kucharzyk K."/>
            <person name="Murdoch R.W."/>
            <person name="Higgins S."/>
            <person name="Loffler F."/>
        </authorList>
    </citation>
    <scope>NUCLEOTIDE SEQUENCE</scope>
</reference>
<evidence type="ECO:0000313" key="7">
    <source>
        <dbReference type="EMBL" id="MPM56285.1"/>
    </source>
</evidence>
<evidence type="ECO:0000256" key="5">
    <source>
        <dbReference type="SAM" id="Phobius"/>
    </source>
</evidence>
<proteinExistence type="predicted"/>
<dbReference type="EMBL" id="VSSQ01015681">
    <property type="protein sequence ID" value="MPM56285.1"/>
    <property type="molecule type" value="Genomic_DNA"/>
</dbReference>
<evidence type="ECO:0000256" key="4">
    <source>
        <dbReference type="ARBA" id="ARBA00023136"/>
    </source>
</evidence>
<sequence length="427" mass="48321">MTNTLRALARVLIGLVFIFSGFVKIIDPTGGAVVITEYLKAFHLPFLSFLSDPAATLLAITELMTGIAVLTGLRMSLAIKIALGFMLFFTPLTLILALFNPVSDCGCFGEAIKLTNWQTFYKNLVLLIAAFFLFRQRRAFIPIAQVKWEWSFLGVYLIAAASLSLYSHNRVPLIDFMQFKSGEQLYFSDDEQGDNKVEFVTTLIYEKNGKKEEFTMDNLPDSSWTFVDSKSVMSKAGQKSSDKLIFAISDREGSYVTDSIIGRYRGATFLTIVQDVRKLTPDKISKIKEFTDSIATKRARHIIVTGSEISLTDSLFSVNGIKSEIYFSDYKTLITLNRSNGGVVYVFDNEVIKKWSVNRLPAKRLGQLLTRDPELLSAEVLIREHIAAEFAFLAIILLIIFMRFFCKWFYIHKLVQYADLGEEKSKE</sequence>
<gene>
    <name evidence="7" type="ORF">SDC9_103087</name>
</gene>
<accession>A0A645ASN2</accession>